<feature type="compositionally biased region" description="Acidic residues" evidence="1">
    <location>
        <begin position="253"/>
        <end position="267"/>
    </location>
</feature>
<accession>H3GF69</accession>
<dbReference type="VEuPathDB" id="FungiDB:KRP23_1758"/>
<dbReference type="InterPro" id="IPR014751">
    <property type="entry name" value="XRCC4-like_C"/>
</dbReference>
<dbReference type="Gene3D" id="1.20.5.370">
    <property type="match status" value="1"/>
</dbReference>
<feature type="compositionally biased region" description="Basic residues" evidence="1">
    <location>
        <begin position="218"/>
        <end position="235"/>
    </location>
</feature>
<evidence type="ECO:0008006" key="4">
    <source>
        <dbReference type="Google" id="ProtNLM"/>
    </source>
</evidence>
<keyword evidence="3" id="KW-1185">Reference proteome</keyword>
<feature type="compositionally biased region" description="Pro residues" evidence="1">
    <location>
        <begin position="351"/>
        <end position="366"/>
    </location>
</feature>
<evidence type="ECO:0000313" key="2">
    <source>
        <dbReference type="EnsemblProtists" id="Phyra74332"/>
    </source>
</evidence>
<dbReference type="GO" id="GO:0006310">
    <property type="term" value="P:DNA recombination"/>
    <property type="evidence" value="ECO:0007669"/>
    <property type="project" value="InterPro"/>
</dbReference>
<dbReference type="GO" id="GO:0006303">
    <property type="term" value="P:double-strand break repair via nonhomologous end joining"/>
    <property type="evidence" value="ECO:0000318"/>
    <property type="project" value="GO_Central"/>
</dbReference>
<sequence length="386" mass="42826">MSLSEVAAVDADASASSSLSLFVLCSRVSSSKRQNEVLQLQLLDASTLLETQVAPSHKPRALDCSGVEYVAAIETALSPLAKDEAPRFELRWSRETRTLTLMERAGFAMKFSRINFQRSDDEDKWRELLHLVAQQQRENGEKLRDTEGKVAQLDTLLKQKEALLDTALTHKQKTEDTLFEGFCAVLNAKKDEIKRLQNEMERAQEVAAYDMQSDAKRKVPAGKRARKKPGAKLKKVEKEEDDEDMSDGSSKESDDEITVTEGEDDNESERKRTKKDAISAYSQVPALRSSSVQISSAEDLLSSMDDIIKNEAEADEAVQRGSSSQDVKSEPVVSAGSSRTKRAATVKKKVSPPPKPTPEPVKPPRSIPQVDEPMDSEEEDILDMLS</sequence>
<dbReference type="VEuPathDB" id="FungiDB:KRP22_11316"/>
<dbReference type="OMA" id="XESSKES"/>
<feature type="compositionally biased region" description="Basic residues" evidence="1">
    <location>
        <begin position="339"/>
        <end position="350"/>
    </location>
</feature>
<dbReference type="PANTHER" id="PTHR28559:SF1">
    <property type="entry name" value="DNA REPAIR PROTEIN XRCC4"/>
    <property type="match status" value="1"/>
</dbReference>
<reference evidence="2" key="2">
    <citation type="submission" date="2015-06" db="UniProtKB">
        <authorList>
            <consortium name="EnsemblProtists"/>
        </authorList>
    </citation>
    <scope>IDENTIFICATION</scope>
    <source>
        <strain evidence="2">Pr102</strain>
    </source>
</reference>
<dbReference type="GO" id="GO:0005958">
    <property type="term" value="C:DNA-dependent protein kinase-DNA ligase 4 complex"/>
    <property type="evidence" value="ECO:0000318"/>
    <property type="project" value="GO_Central"/>
</dbReference>
<evidence type="ECO:0000313" key="3">
    <source>
        <dbReference type="Proteomes" id="UP000005238"/>
    </source>
</evidence>
<organism evidence="2 3">
    <name type="scientific">Phytophthora ramorum</name>
    <name type="common">Sudden oak death agent</name>
    <dbReference type="NCBI Taxonomy" id="164328"/>
    <lineage>
        <taxon>Eukaryota</taxon>
        <taxon>Sar</taxon>
        <taxon>Stramenopiles</taxon>
        <taxon>Oomycota</taxon>
        <taxon>Peronosporomycetes</taxon>
        <taxon>Peronosporales</taxon>
        <taxon>Peronosporaceae</taxon>
        <taxon>Phytophthora</taxon>
    </lineage>
</organism>
<dbReference type="GeneID" id="94222235"/>
<dbReference type="GO" id="GO:0010165">
    <property type="term" value="P:response to X-ray"/>
    <property type="evidence" value="ECO:0000318"/>
    <property type="project" value="GO_Central"/>
</dbReference>
<dbReference type="Proteomes" id="UP000005238">
    <property type="component" value="Unassembled WGS sequence"/>
</dbReference>
<evidence type="ECO:0000256" key="1">
    <source>
        <dbReference type="SAM" id="MobiDB-lite"/>
    </source>
</evidence>
<dbReference type="eggNOG" id="ENOG502SBGU">
    <property type="taxonomic scope" value="Eukaryota"/>
</dbReference>
<dbReference type="HOGENOM" id="CLU_060455_0_0_1"/>
<dbReference type="GO" id="GO:0003677">
    <property type="term" value="F:DNA binding"/>
    <property type="evidence" value="ECO:0007669"/>
    <property type="project" value="InterPro"/>
</dbReference>
<feature type="region of interest" description="Disordered" evidence="1">
    <location>
        <begin position="311"/>
        <end position="386"/>
    </location>
</feature>
<dbReference type="PANTHER" id="PTHR28559">
    <property type="entry name" value="DNA REPAIR PROTEIN XRCC4"/>
    <property type="match status" value="1"/>
</dbReference>
<dbReference type="GO" id="GO:0032807">
    <property type="term" value="C:DNA ligase IV complex"/>
    <property type="evidence" value="ECO:0000318"/>
    <property type="project" value="GO_Central"/>
</dbReference>
<feature type="region of interest" description="Disordered" evidence="1">
    <location>
        <begin position="207"/>
        <end position="294"/>
    </location>
</feature>
<name>H3GF69_PHYRM</name>
<dbReference type="AlphaFoldDB" id="H3GF69"/>
<feature type="compositionally biased region" description="Acidic residues" evidence="1">
    <location>
        <begin position="372"/>
        <end position="386"/>
    </location>
</feature>
<reference evidence="3" key="1">
    <citation type="journal article" date="2006" name="Science">
        <title>Phytophthora genome sequences uncover evolutionary origins and mechanisms of pathogenesis.</title>
        <authorList>
            <person name="Tyler B.M."/>
            <person name="Tripathy S."/>
            <person name="Zhang X."/>
            <person name="Dehal P."/>
            <person name="Jiang R.H."/>
            <person name="Aerts A."/>
            <person name="Arredondo F.D."/>
            <person name="Baxter L."/>
            <person name="Bensasson D."/>
            <person name="Beynon J.L."/>
            <person name="Chapman J."/>
            <person name="Damasceno C.M."/>
            <person name="Dorrance A.E."/>
            <person name="Dou D."/>
            <person name="Dickerman A.W."/>
            <person name="Dubchak I.L."/>
            <person name="Garbelotto M."/>
            <person name="Gijzen M."/>
            <person name="Gordon S.G."/>
            <person name="Govers F."/>
            <person name="Grunwald N.J."/>
            <person name="Huang W."/>
            <person name="Ivors K.L."/>
            <person name="Jones R.W."/>
            <person name="Kamoun S."/>
            <person name="Krampis K."/>
            <person name="Lamour K.H."/>
            <person name="Lee M.K."/>
            <person name="McDonald W.H."/>
            <person name="Medina M."/>
            <person name="Meijer H.J."/>
            <person name="Nordberg E.K."/>
            <person name="Maclean D.J."/>
            <person name="Ospina-Giraldo M.D."/>
            <person name="Morris P.F."/>
            <person name="Phuntumart V."/>
            <person name="Putnam N.H."/>
            <person name="Rash S."/>
            <person name="Rose J.K."/>
            <person name="Sakihama Y."/>
            <person name="Salamov A.A."/>
            <person name="Savidor A."/>
            <person name="Scheuring C.F."/>
            <person name="Smith B.M."/>
            <person name="Sobral B.W."/>
            <person name="Terry A."/>
            <person name="Torto-Alalibo T.A."/>
            <person name="Win J."/>
            <person name="Xu Z."/>
            <person name="Zhang H."/>
            <person name="Grigoriev I.V."/>
            <person name="Rokhsar D.S."/>
            <person name="Boore J.L."/>
        </authorList>
    </citation>
    <scope>NUCLEOTIDE SEQUENCE [LARGE SCALE GENOMIC DNA]</scope>
    <source>
        <strain evidence="3">Pr102</strain>
    </source>
</reference>
<dbReference type="STRING" id="164328.H3GF69"/>
<dbReference type="OrthoDB" id="68141at2759"/>
<protein>
    <recommendedName>
        <fullName evidence="4">DNA repair protein XRCC4</fullName>
    </recommendedName>
</protein>
<dbReference type="EMBL" id="DS566004">
    <property type="status" value="NOT_ANNOTATED_CDS"/>
    <property type="molecule type" value="Genomic_DNA"/>
</dbReference>
<dbReference type="RefSeq" id="XP_067749091.1">
    <property type="nucleotide sequence ID" value="XM_067886415.1"/>
</dbReference>
<dbReference type="SUPFAM" id="SSF58022">
    <property type="entry name" value="XRCC4, C-terminal oligomerization domain"/>
    <property type="match status" value="1"/>
</dbReference>
<dbReference type="EnsemblProtists" id="Phyra74332">
    <property type="protein sequence ID" value="Phyra74332"/>
    <property type="gene ID" value="Phyra74332"/>
</dbReference>
<proteinExistence type="predicted"/>
<dbReference type="InterPro" id="IPR010585">
    <property type="entry name" value="DNA_repair_prot_XRCC4"/>
</dbReference>
<dbReference type="InParanoid" id="H3GF69"/>